<dbReference type="Proteomes" id="UP000054007">
    <property type="component" value="Unassembled WGS sequence"/>
</dbReference>
<dbReference type="GO" id="GO:0000981">
    <property type="term" value="F:DNA-binding transcription factor activity, RNA polymerase II-specific"/>
    <property type="evidence" value="ECO:0007669"/>
    <property type="project" value="TreeGrafter"/>
</dbReference>
<keyword evidence="3" id="KW-0677">Repeat</keyword>
<dbReference type="InterPro" id="IPR036236">
    <property type="entry name" value="Znf_C2H2_sf"/>
</dbReference>
<dbReference type="Gene3D" id="3.30.160.60">
    <property type="entry name" value="Classic Zinc Finger"/>
    <property type="match status" value="3"/>
</dbReference>
<feature type="coiled-coil region" evidence="8">
    <location>
        <begin position="209"/>
        <end position="236"/>
    </location>
</feature>
<feature type="region of interest" description="Disordered" evidence="9">
    <location>
        <begin position="1"/>
        <end position="32"/>
    </location>
</feature>
<keyword evidence="12" id="KW-1185">Reference proteome</keyword>
<evidence type="ECO:0000313" key="12">
    <source>
        <dbReference type="Proteomes" id="UP000054007"/>
    </source>
</evidence>
<sequence length="264" mass="29773">MDQVQVRPVNDGHYNERDDEDEEWDNAGGPGPRTCQWGGCGQAFNEMSVLIDHIQRDHVGQNKSTYTCDWVSCSRRGIPQSSRFALTAHLRAHTGERPFMCPDPACDAEFTRSDALAKHLRAQHGEEPPVPRRGGSRKRKRVEGDMEVRPVESTGSATVLMGAFQTEEDGDPVLEPIPVPIGLEIDPATGLVAGRTPAHAAYLVYKAKYLWVVRENERLRRELEEAEAQLLMQRVAKDDDLRRVAEGMFGRDEVRKIFEPVSWR</sequence>
<name>A0A0D7AZ46_9AGAR</name>
<dbReference type="EMBL" id="KN880771">
    <property type="protein sequence ID" value="KIY62556.1"/>
    <property type="molecule type" value="Genomic_DNA"/>
</dbReference>
<feature type="domain" description="C2H2-type" evidence="10">
    <location>
        <begin position="33"/>
        <end position="63"/>
    </location>
</feature>
<dbReference type="PROSITE" id="PS50157">
    <property type="entry name" value="ZINC_FINGER_C2H2_2"/>
    <property type="match status" value="3"/>
</dbReference>
<evidence type="ECO:0000256" key="5">
    <source>
        <dbReference type="ARBA" id="ARBA00022833"/>
    </source>
</evidence>
<dbReference type="GO" id="GO:0000978">
    <property type="term" value="F:RNA polymerase II cis-regulatory region sequence-specific DNA binding"/>
    <property type="evidence" value="ECO:0007669"/>
    <property type="project" value="TreeGrafter"/>
</dbReference>
<feature type="compositionally biased region" description="Basic and acidic residues" evidence="9">
    <location>
        <begin position="120"/>
        <end position="130"/>
    </location>
</feature>
<keyword evidence="5" id="KW-0862">Zinc</keyword>
<evidence type="ECO:0000256" key="4">
    <source>
        <dbReference type="ARBA" id="ARBA00022771"/>
    </source>
</evidence>
<dbReference type="GO" id="GO:0005634">
    <property type="term" value="C:nucleus"/>
    <property type="evidence" value="ECO:0007669"/>
    <property type="project" value="UniProtKB-SubCell"/>
</dbReference>
<dbReference type="PANTHER" id="PTHR45718:SF4">
    <property type="entry name" value="TRANSCRIPTIONAL ACTIVATOR CUBITUS INTERRUPTUS"/>
    <property type="match status" value="1"/>
</dbReference>
<evidence type="ECO:0000256" key="6">
    <source>
        <dbReference type="ARBA" id="ARBA00023242"/>
    </source>
</evidence>
<dbReference type="GO" id="GO:0008270">
    <property type="term" value="F:zinc ion binding"/>
    <property type="evidence" value="ECO:0007669"/>
    <property type="project" value="UniProtKB-KW"/>
</dbReference>
<feature type="domain" description="C2H2-type" evidence="10">
    <location>
        <begin position="71"/>
        <end position="98"/>
    </location>
</feature>
<dbReference type="InterPro" id="IPR043359">
    <property type="entry name" value="GLI-like"/>
</dbReference>
<evidence type="ECO:0000256" key="1">
    <source>
        <dbReference type="ARBA" id="ARBA00004123"/>
    </source>
</evidence>
<dbReference type="STRING" id="1314674.A0A0D7AZ46"/>
<dbReference type="AlphaFoldDB" id="A0A0D7AZ46"/>
<reference evidence="11 12" key="1">
    <citation type="journal article" date="2015" name="Fungal Genet. Biol.">
        <title>Evolution of novel wood decay mechanisms in Agaricales revealed by the genome sequences of Fistulina hepatica and Cylindrobasidium torrendii.</title>
        <authorList>
            <person name="Floudas D."/>
            <person name="Held B.W."/>
            <person name="Riley R."/>
            <person name="Nagy L.G."/>
            <person name="Koehler G."/>
            <person name="Ransdell A.S."/>
            <person name="Younus H."/>
            <person name="Chow J."/>
            <person name="Chiniquy J."/>
            <person name="Lipzen A."/>
            <person name="Tritt A."/>
            <person name="Sun H."/>
            <person name="Haridas S."/>
            <person name="LaButti K."/>
            <person name="Ohm R.A."/>
            <person name="Kues U."/>
            <person name="Blanchette R.A."/>
            <person name="Grigoriev I.V."/>
            <person name="Minto R.E."/>
            <person name="Hibbett D.S."/>
        </authorList>
    </citation>
    <scope>NUCLEOTIDE SEQUENCE [LARGE SCALE GENOMIC DNA]</scope>
    <source>
        <strain evidence="11 12">FP15055 ss-10</strain>
    </source>
</reference>
<evidence type="ECO:0000256" key="3">
    <source>
        <dbReference type="ARBA" id="ARBA00022737"/>
    </source>
</evidence>
<evidence type="ECO:0000256" key="9">
    <source>
        <dbReference type="SAM" id="MobiDB-lite"/>
    </source>
</evidence>
<dbReference type="InterPro" id="IPR013087">
    <property type="entry name" value="Znf_C2H2_type"/>
</dbReference>
<feature type="domain" description="C2H2-type" evidence="10">
    <location>
        <begin position="99"/>
        <end position="129"/>
    </location>
</feature>
<feature type="region of interest" description="Disordered" evidence="9">
    <location>
        <begin position="120"/>
        <end position="152"/>
    </location>
</feature>
<dbReference type="PANTHER" id="PTHR45718">
    <property type="entry name" value="TRANSCRIPTIONAL ACTIVATOR CUBITUS INTERRUPTUS"/>
    <property type="match status" value="1"/>
</dbReference>
<gene>
    <name evidence="11" type="ORF">CYLTODRAFT_361276</name>
</gene>
<evidence type="ECO:0000313" key="11">
    <source>
        <dbReference type="EMBL" id="KIY62556.1"/>
    </source>
</evidence>
<dbReference type="SMART" id="SM00355">
    <property type="entry name" value="ZnF_C2H2"/>
    <property type="match status" value="3"/>
</dbReference>
<organism evidence="11 12">
    <name type="scientific">Cylindrobasidium torrendii FP15055 ss-10</name>
    <dbReference type="NCBI Taxonomy" id="1314674"/>
    <lineage>
        <taxon>Eukaryota</taxon>
        <taxon>Fungi</taxon>
        <taxon>Dikarya</taxon>
        <taxon>Basidiomycota</taxon>
        <taxon>Agaricomycotina</taxon>
        <taxon>Agaricomycetes</taxon>
        <taxon>Agaricomycetidae</taxon>
        <taxon>Agaricales</taxon>
        <taxon>Marasmiineae</taxon>
        <taxon>Physalacriaceae</taxon>
        <taxon>Cylindrobasidium</taxon>
    </lineage>
</organism>
<evidence type="ECO:0000256" key="7">
    <source>
        <dbReference type="PROSITE-ProRule" id="PRU00042"/>
    </source>
</evidence>
<proteinExistence type="predicted"/>
<evidence type="ECO:0000259" key="10">
    <source>
        <dbReference type="PROSITE" id="PS50157"/>
    </source>
</evidence>
<keyword evidence="2" id="KW-0479">Metal-binding</keyword>
<keyword evidence="6" id="KW-0539">Nucleus</keyword>
<protein>
    <recommendedName>
        <fullName evidence="10">C2H2-type domain-containing protein</fullName>
    </recommendedName>
</protein>
<evidence type="ECO:0000256" key="2">
    <source>
        <dbReference type="ARBA" id="ARBA00022723"/>
    </source>
</evidence>
<comment type="subcellular location">
    <subcellularLocation>
        <location evidence="1">Nucleus</location>
    </subcellularLocation>
</comment>
<dbReference type="PROSITE" id="PS00028">
    <property type="entry name" value="ZINC_FINGER_C2H2_1"/>
    <property type="match status" value="2"/>
</dbReference>
<keyword evidence="4 7" id="KW-0863">Zinc-finger</keyword>
<evidence type="ECO:0000256" key="8">
    <source>
        <dbReference type="SAM" id="Coils"/>
    </source>
</evidence>
<dbReference type="FunFam" id="3.30.160.60:FF:000201">
    <property type="entry name" value="C2H2 finger domain protein (Gli3)"/>
    <property type="match status" value="1"/>
</dbReference>
<dbReference type="OrthoDB" id="3437960at2759"/>
<keyword evidence="8" id="KW-0175">Coiled coil</keyword>
<dbReference type="SUPFAM" id="SSF57667">
    <property type="entry name" value="beta-beta-alpha zinc fingers"/>
    <property type="match status" value="2"/>
</dbReference>
<accession>A0A0D7AZ46</accession>